<dbReference type="InterPro" id="IPR004302">
    <property type="entry name" value="Cellulose/chitin-bd_N"/>
</dbReference>
<accession>A0A1C5IXI8</accession>
<dbReference type="Proteomes" id="UP000198221">
    <property type="component" value="Chromosome I"/>
</dbReference>
<evidence type="ECO:0000313" key="3">
    <source>
        <dbReference type="EMBL" id="SCG63005.1"/>
    </source>
</evidence>
<keyword evidence="4" id="KW-1185">Reference proteome</keyword>
<keyword evidence="1" id="KW-0812">Transmembrane</keyword>
<evidence type="ECO:0000259" key="2">
    <source>
        <dbReference type="Pfam" id="PF03067"/>
    </source>
</evidence>
<sequence length="120" mass="12287">MSCPLRSRLLVNFPYGISVAALGGIPILASLALVSQAGAHGSTQSRVSRTYACFLEGPESPDSDACRAAVAAGGTQALYDWNEVNIANAAGRHRQLIPDGHWCAAPRRGGTGAGPSPPCG</sequence>
<evidence type="ECO:0000313" key="4">
    <source>
        <dbReference type="Proteomes" id="UP000198221"/>
    </source>
</evidence>
<keyword evidence="1" id="KW-1133">Transmembrane helix</keyword>
<dbReference type="AlphaFoldDB" id="A0A1C5IXI8"/>
<feature type="transmembrane region" description="Helical" evidence="1">
    <location>
        <begin position="15"/>
        <end position="34"/>
    </location>
</feature>
<keyword evidence="1" id="KW-0472">Membrane</keyword>
<organism evidence="3 4">
    <name type="scientific">Micromonospora inositola</name>
    <dbReference type="NCBI Taxonomy" id="47865"/>
    <lineage>
        <taxon>Bacteria</taxon>
        <taxon>Bacillati</taxon>
        <taxon>Actinomycetota</taxon>
        <taxon>Actinomycetes</taxon>
        <taxon>Micromonosporales</taxon>
        <taxon>Micromonosporaceae</taxon>
        <taxon>Micromonospora</taxon>
    </lineage>
</organism>
<proteinExistence type="predicted"/>
<name>A0A1C5IXI8_9ACTN</name>
<dbReference type="Gene3D" id="2.70.50.50">
    <property type="entry name" value="chitin-binding protein cbp21"/>
    <property type="match status" value="1"/>
</dbReference>
<dbReference type="EMBL" id="LT607754">
    <property type="protein sequence ID" value="SCG63005.1"/>
    <property type="molecule type" value="Genomic_DNA"/>
</dbReference>
<dbReference type="RefSeq" id="WP_269458998.1">
    <property type="nucleotide sequence ID" value="NZ_LT607754.1"/>
</dbReference>
<evidence type="ECO:0000256" key="1">
    <source>
        <dbReference type="SAM" id="Phobius"/>
    </source>
</evidence>
<gene>
    <name evidence="3" type="ORF">GA0070613_3625</name>
</gene>
<dbReference type="Pfam" id="PF03067">
    <property type="entry name" value="LPMO_10"/>
    <property type="match status" value="1"/>
</dbReference>
<feature type="domain" description="Chitin-binding type-4" evidence="2">
    <location>
        <begin position="40"/>
        <end position="106"/>
    </location>
</feature>
<reference evidence="4" key="1">
    <citation type="submission" date="2016-06" db="EMBL/GenBank/DDBJ databases">
        <authorList>
            <person name="Varghese N."/>
            <person name="Submissions Spin"/>
        </authorList>
    </citation>
    <scope>NUCLEOTIDE SEQUENCE [LARGE SCALE GENOMIC DNA]</scope>
    <source>
        <strain evidence="4">DSM 43819</strain>
    </source>
</reference>
<protein>
    <recommendedName>
        <fullName evidence="2">Chitin-binding type-4 domain-containing protein</fullName>
    </recommendedName>
</protein>